<sequence>MKVLMVTSPIVSLREPFKGGTESFVVSLANGMADAGHQVDVLCKDADEDNKFNTLHLQESAFRMTDAITSETEGQKLYQAAQFGLFNADDYDVIHFHSYYHAMFEFAYFHQRRNIVTLHSPLSERLALTHKLNSMRSDDRYVAVSQRLADEWCSTISTPIDVVHNGIDLSRLPPAAPNKQSDLVWVGRLCKEKNPVAAIRAAKQLNISLILYGPISDETHFNNDIAPLLDANIKYGGHLPQQVLYERISEARALFITSLWKEPFGLVTLESLAMGTPVIGTTQAIPSELRVPPLTQTIDLDDVESLLSAYREAANISASQCQKAAQKFDISNTVKAYERIYEQAKI</sequence>
<dbReference type="AlphaFoldDB" id="A0A1B6NXQ8"/>
<comment type="caution">
    <text evidence="3">The sequence shown here is derived from an EMBL/GenBank/DDBJ whole genome shotgun (WGS) entry which is preliminary data.</text>
</comment>
<dbReference type="PANTHER" id="PTHR12526:SF595">
    <property type="entry name" value="BLL5217 PROTEIN"/>
    <property type="match status" value="1"/>
</dbReference>
<keyword evidence="3" id="KW-0808">Transferase</keyword>
<feature type="domain" description="Glycosyltransferase subfamily 4-like N-terminal" evidence="2">
    <location>
        <begin position="19"/>
        <end position="171"/>
    </location>
</feature>
<dbReference type="PANTHER" id="PTHR12526">
    <property type="entry name" value="GLYCOSYLTRANSFERASE"/>
    <property type="match status" value="1"/>
</dbReference>
<reference evidence="3" key="1">
    <citation type="submission" date="2013-11" db="EMBL/GenBank/DDBJ databases">
        <title>Microbial diversity, functional groups and degradation webs in Northern and Southern Mediterranean and Red Sea marine crude oil polluted sites.</title>
        <authorList>
            <person name="Daffonchio D."/>
            <person name="Mapelli F."/>
            <person name="Ferrer M."/>
            <person name="Richter M."/>
            <person name="Cherif A."/>
            <person name="Malkawi H.I."/>
            <person name="Yakimov M.M."/>
            <person name="Abdel-Fattah Y.R."/>
            <person name="Blaghen M."/>
            <person name="Golyshin P.N."/>
            <person name="Kalogerakis N."/>
            <person name="Boon N."/>
            <person name="Magagnini M."/>
            <person name="Fava F."/>
        </authorList>
    </citation>
    <scope>NUCLEOTIDE SEQUENCE</scope>
</reference>
<evidence type="ECO:0000259" key="1">
    <source>
        <dbReference type="Pfam" id="PF00534"/>
    </source>
</evidence>
<dbReference type="EMBL" id="AYSL01000095">
    <property type="protein sequence ID" value="KTF08204.1"/>
    <property type="molecule type" value="Genomic_DNA"/>
</dbReference>
<protein>
    <submittedName>
        <fullName evidence="3">Glycosyltransferase</fullName>
    </submittedName>
</protein>
<dbReference type="InterPro" id="IPR001296">
    <property type="entry name" value="Glyco_trans_1"/>
</dbReference>
<dbReference type="Pfam" id="PF13439">
    <property type="entry name" value="Glyco_transf_4"/>
    <property type="match status" value="1"/>
</dbReference>
<organism evidence="3">
    <name type="scientific">marine sediment metagenome</name>
    <dbReference type="NCBI Taxonomy" id="412755"/>
    <lineage>
        <taxon>unclassified sequences</taxon>
        <taxon>metagenomes</taxon>
        <taxon>ecological metagenomes</taxon>
    </lineage>
</organism>
<dbReference type="SUPFAM" id="SSF53756">
    <property type="entry name" value="UDP-Glycosyltransferase/glycogen phosphorylase"/>
    <property type="match status" value="1"/>
</dbReference>
<name>A0A1B6NXQ8_9ZZZZ</name>
<dbReference type="InterPro" id="IPR028098">
    <property type="entry name" value="Glyco_trans_4-like_N"/>
</dbReference>
<evidence type="ECO:0000259" key="2">
    <source>
        <dbReference type="Pfam" id="PF13439"/>
    </source>
</evidence>
<gene>
    <name evidence="3" type="ORF">MGSAQ_000298</name>
</gene>
<dbReference type="Pfam" id="PF00534">
    <property type="entry name" value="Glycos_transf_1"/>
    <property type="match status" value="1"/>
</dbReference>
<feature type="domain" description="Glycosyl transferase family 1" evidence="1">
    <location>
        <begin position="175"/>
        <end position="286"/>
    </location>
</feature>
<proteinExistence type="predicted"/>
<accession>A0A1B6NXQ8</accession>
<dbReference type="GO" id="GO:0016757">
    <property type="term" value="F:glycosyltransferase activity"/>
    <property type="evidence" value="ECO:0007669"/>
    <property type="project" value="InterPro"/>
</dbReference>
<evidence type="ECO:0000313" key="3">
    <source>
        <dbReference type="EMBL" id="KTF08204.1"/>
    </source>
</evidence>
<dbReference type="Gene3D" id="3.40.50.2000">
    <property type="entry name" value="Glycogen Phosphorylase B"/>
    <property type="match status" value="2"/>
</dbReference>